<dbReference type="AlphaFoldDB" id="A0A3A4KLC1"/>
<proteinExistence type="predicted"/>
<dbReference type="Proteomes" id="UP000266677">
    <property type="component" value="Unassembled WGS sequence"/>
</dbReference>
<dbReference type="EMBL" id="QZFU01000041">
    <property type="protein sequence ID" value="RJO70079.1"/>
    <property type="molecule type" value="Genomic_DNA"/>
</dbReference>
<sequence length="106" mass="12006">MPSPNPKADVAKIFNRELQHRESLRSHIGIVRFLAPSDSDPRSQGSSLDATDLPAQALAYRRRYLTFQQARQSAPGLDIRDIHRTMLEKGTVPLPRMRERVADGTR</sequence>
<organism evidence="1 2">
    <name type="scientific">Nocardia panacis</name>
    <dbReference type="NCBI Taxonomy" id="2340916"/>
    <lineage>
        <taxon>Bacteria</taxon>
        <taxon>Bacillati</taxon>
        <taxon>Actinomycetota</taxon>
        <taxon>Actinomycetes</taxon>
        <taxon>Mycobacteriales</taxon>
        <taxon>Nocardiaceae</taxon>
        <taxon>Nocardia</taxon>
    </lineage>
</organism>
<keyword evidence="2" id="KW-1185">Reference proteome</keyword>
<reference evidence="1 2" key="1">
    <citation type="submission" date="2018-09" db="EMBL/GenBank/DDBJ databases">
        <title>YIM PH21274 draft genome.</title>
        <authorList>
            <person name="Miao C."/>
        </authorList>
    </citation>
    <scope>NUCLEOTIDE SEQUENCE [LARGE SCALE GENOMIC DNA]</scope>
    <source>
        <strain evidence="1 2">YIM PH 21724</strain>
    </source>
</reference>
<dbReference type="OrthoDB" id="9760040at2"/>
<dbReference type="RefSeq" id="WP_120044446.1">
    <property type="nucleotide sequence ID" value="NZ_QZFU01000041.1"/>
</dbReference>
<gene>
    <name evidence="1" type="ORF">D5S18_29955</name>
</gene>
<accession>A0A3A4KLC1</accession>
<name>A0A3A4KLC1_9NOCA</name>
<evidence type="ECO:0000313" key="2">
    <source>
        <dbReference type="Proteomes" id="UP000266677"/>
    </source>
</evidence>
<protein>
    <submittedName>
        <fullName evidence="1">Uncharacterized protein</fullName>
    </submittedName>
</protein>
<evidence type="ECO:0000313" key="1">
    <source>
        <dbReference type="EMBL" id="RJO70079.1"/>
    </source>
</evidence>
<comment type="caution">
    <text evidence="1">The sequence shown here is derived from an EMBL/GenBank/DDBJ whole genome shotgun (WGS) entry which is preliminary data.</text>
</comment>